<evidence type="ECO:0000256" key="5">
    <source>
        <dbReference type="ARBA" id="ARBA00038868"/>
    </source>
</evidence>
<protein>
    <recommendedName>
        <fullName evidence="5">trypsin</fullName>
        <ecNumber evidence="5">3.4.21.4</ecNumber>
    </recommendedName>
</protein>
<dbReference type="Proteomes" id="UP000198727">
    <property type="component" value="Unassembled WGS sequence"/>
</dbReference>
<proteinExistence type="inferred from homology"/>
<dbReference type="PROSITE" id="PS00134">
    <property type="entry name" value="TRYPSIN_HIS"/>
    <property type="match status" value="1"/>
</dbReference>
<evidence type="ECO:0000256" key="4">
    <source>
        <dbReference type="ARBA" id="ARBA00036320"/>
    </source>
</evidence>
<reference evidence="9" key="1">
    <citation type="submission" date="2016-10" db="EMBL/GenBank/DDBJ databases">
        <authorList>
            <person name="Varghese N."/>
            <person name="Submissions S."/>
        </authorList>
    </citation>
    <scope>NUCLEOTIDE SEQUENCE [LARGE SCALE GENOMIC DNA]</scope>
    <source>
        <strain evidence="9">CGMCC 4.5579</strain>
    </source>
</reference>
<keyword evidence="6" id="KW-0732">Signal</keyword>
<evidence type="ECO:0000313" key="8">
    <source>
        <dbReference type="EMBL" id="SFP36477.1"/>
    </source>
</evidence>
<dbReference type="CDD" id="cd00190">
    <property type="entry name" value="Tryp_SPc"/>
    <property type="match status" value="1"/>
</dbReference>
<keyword evidence="9" id="KW-1185">Reference proteome</keyword>
<dbReference type="InterPro" id="IPR009003">
    <property type="entry name" value="Peptidase_S1_PA"/>
</dbReference>
<dbReference type="Gene3D" id="2.40.10.10">
    <property type="entry name" value="Trypsin-like serine proteases"/>
    <property type="match status" value="1"/>
</dbReference>
<dbReference type="PROSITE" id="PS50240">
    <property type="entry name" value="TRYPSIN_DOM"/>
    <property type="match status" value="1"/>
</dbReference>
<feature type="domain" description="Peptidase S1" evidence="7">
    <location>
        <begin position="29"/>
        <end position="251"/>
    </location>
</feature>
<dbReference type="PRINTS" id="PR00722">
    <property type="entry name" value="CHYMOTRYPSIN"/>
</dbReference>
<dbReference type="SUPFAM" id="SSF50494">
    <property type="entry name" value="Trypsin-like serine proteases"/>
    <property type="match status" value="1"/>
</dbReference>
<dbReference type="InterPro" id="IPR018114">
    <property type="entry name" value="TRYPSIN_HIS"/>
</dbReference>
<dbReference type="OrthoDB" id="3657335at2"/>
<feature type="chain" id="PRO_5011710985" description="trypsin" evidence="6">
    <location>
        <begin position="25"/>
        <end position="253"/>
    </location>
</feature>
<organism evidence="8 9">
    <name type="scientific">Amycolatopsis arida</name>
    <dbReference type="NCBI Taxonomy" id="587909"/>
    <lineage>
        <taxon>Bacteria</taxon>
        <taxon>Bacillati</taxon>
        <taxon>Actinomycetota</taxon>
        <taxon>Actinomycetes</taxon>
        <taxon>Pseudonocardiales</taxon>
        <taxon>Pseudonocardiaceae</taxon>
        <taxon>Amycolatopsis</taxon>
    </lineage>
</organism>
<name>A0A1I5PRE7_9PSEU</name>
<evidence type="ECO:0000256" key="1">
    <source>
        <dbReference type="ARBA" id="ARBA00007664"/>
    </source>
</evidence>
<dbReference type="STRING" id="587909.SAMN05421810_102370"/>
<dbReference type="SMART" id="SM00020">
    <property type="entry name" value="Tryp_SPc"/>
    <property type="match status" value="1"/>
</dbReference>
<dbReference type="PANTHER" id="PTHR24276:SF97">
    <property type="entry name" value="GH13245P2-RELATED"/>
    <property type="match status" value="1"/>
</dbReference>
<gene>
    <name evidence="8" type="ORF">SAMN05421810_102370</name>
</gene>
<dbReference type="GO" id="GO:0004252">
    <property type="term" value="F:serine-type endopeptidase activity"/>
    <property type="evidence" value="ECO:0007669"/>
    <property type="project" value="UniProtKB-EC"/>
</dbReference>
<keyword evidence="3" id="KW-1015">Disulfide bond</keyword>
<accession>A0A1I5PRE7</accession>
<dbReference type="InterPro" id="IPR050430">
    <property type="entry name" value="Peptidase_S1"/>
</dbReference>
<feature type="signal peptide" evidence="6">
    <location>
        <begin position="1"/>
        <end position="24"/>
    </location>
</feature>
<evidence type="ECO:0000256" key="2">
    <source>
        <dbReference type="ARBA" id="ARBA00022757"/>
    </source>
</evidence>
<evidence type="ECO:0000313" key="9">
    <source>
        <dbReference type="Proteomes" id="UP000198727"/>
    </source>
</evidence>
<evidence type="ECO:0000256" key="6">
    <source>
        <dbReference type="SAM" id="SignalP"/>
    </source>
</evidence>
<dbReference type="InterPro" id="IPR001314">
    <property type="entry name" value="Peptidase_S1A"/>
</dbReference>
<dbReference type="Pfam" id="PF00089">
    <property type="entry name" value="Trypsin"/>
    <property type="match status" value="1"/>
</dbReference>
<evidence type="ECO:0000256" key="3">
    <source>
        <dbReference type="ARBA" id="ARBA00023157"/>
    </source>
</evidence>
<keyword evidence="2" id="KW-0222">Digestion</keyword>
<dbReference type="RefSeq" id="WP_092529145.1">
    <property type="nucleotide sequence ID" value="NZ_FOWW01000002.1"/>
</dbReference>
<dbReference type="InterPro" id="IPR043504">
    <property type="entry name" value="Peptidase_S1_PA_chymotrypsin"/>
</dbReference>
<dbReference type="FunFam" id="2.40.10.10:FF:000068">
    <property type="entry name" value="transmembrane protease serine 2"/>
    <property type="match status" value="1"/>
</dbReference>
<comment type="similarity">
    <text evidence="1">Belongs to the peptidase S1 family.</text>
</comment>
<dbReference type="AlphaFoldDB" id="A0A1I5PRE7"/>
<dbReference type="InterPro" id="IPR001254">
    <property type="entry name" value="Trypsin_dom"/>
</dbReference>
<dbReference type="GO" id="GO:0006508">
    <property type="term" value="P:proteolysis"/>
    <property type="evidence" value="ECO:0007669"/>
    <property type="project" value="InterPro"/>
</dbReference>
<comment type="catalytic activity">
    <reaction evidence="4">
        <text>Preferential cleavage: Arg-|-Xaa, Lys-|-Xaa.</text>
        <dbReference type="EC" id="3.4.21.4"/>
    </reaction>
</comment>
<sequence>MRRSPLVAVLVIAAALLVTPPASAVRPLIIGGVDADQEYPFMVSLQFSTQRHICGGSLLTPEWFVTAAHCVGQRQPDTFRARVGSTNRTQGGELRTPAEIVRHPRYTPEGTGYDLALVRLAEPVSAAPVPLGTATDVGTPTRLLGWGQTCPTEGCGSSPEKLRQLDTELVAPERCTDAFDPTLELCTDNPGGDSGSCYGDSGGPQLAHVDGRWELLGVASRPGNGDRTCATAPSIATSAVAHTDWIDETITPA</sequence>
<dbReference type="EMBL" id="FOWW01000002">
    <property type="protein sequence ID" value="SFP36477.1"/>
    <property type="molecule type" value="Genomic_DNA"/>
</dbReference>
<evidence type="ECO:0000259" key="7">
    <source>
        <dbReference type="PROSITE" id="PS50240"/>
    </source>
</evidence>
<dbReference type="EC" id="3.4.21.4" evidence="5"/>
<dbReference type="PANTHER" id="PTHR24276">
    <property type="entry name" value="POLYSERASE-RELATED"/>
    <property type="match status" value="1"/>
</dbReference>